<accession>A0A1R2CWF9</accession>
<feature type="transmembrane region" description="Helical" evidence="5">
    <location>
        <begin position="835"/>
        <end position="854"/>
    </location>
</feature>
<dbReference type="GO" id="GO:0016020">
    <property type="term" value="C:membrane"/>
    <property type="evidence" value="ECO:0007669"/>
    <property type="project" value="UniProtKB-SubCell"/>
</dbReference>
<evidence type="ECO:0000256" key="5">
    <source>
        <dbReference type="SAM" id="Phobius"/>
    </source>
</evidence>
<feature type="transmembrane region" description="Helical" evidence="5">
    <location>
        <begin position="673"/>
        <end position="697"/>
    </location>
</feature>
<dbReference type="PANTHER" id="PTHR12308">
    <property type="entry name" value="ANOCTAMIN"/>
    <property type="match status" value="1"/>
</dbReference>
<reference evidence="7 8" key="1">
    <citation type="submission" date="2016-11" db="EMBL/GenBank/DDBJ databases">
        <title>The macronuclear genome of Stentor coeruleus: a giant cell with tiny introns.</title>
        <authorList>
            <person name="Slabodnick M."/>
            <person name="Ruby J.G."/>
            <person name="Reiff S.B."/>
            <person name="Swart E.C."/>
            <person name="Gosai S."/>
            <person name="Prabakaran S."/>
            <person name="Witkowska E."/>
            <person name="Larue G.E."/>
            <person name="Fisher S."/>
            <person name="Freeman R.M."/>
            <person name="Gunawardena J."/>
            <person name="Chu W."/>
            <person name="Stover N.A."/>
            <person name="Gregory B.D."/>
            <person name="Nowacki M."/>
            <person name="Derisi J."/>
            <person name="Roy S.W."/>
            <person name="Marshall W.F."/>
            <person name="Sood P."/>
        </authorList>
    </citation>
    <scope>NUCLEOTIDE SEQUENCE [LARGE SCALE GENOMIC DNA]</scope>
    <source>
        <strain evidence="7">WM001</strain>
    </source>
</reference>
<keyword evidence="4 5" id="KW-0472">Membrane</keyword>
<evidence type="ECO:0000259" key="6">
    <source>
        <dbReference type="Pfam" id="PF04547"/>
    </source>
</evidence>
<dbReference type="Pfam" id="PF04547">
    <property type="entry name" value="Anoctamin"/>
    <property type="match status" value="1"/>
</dbReference>
<protein>
    <recommendedName>
        <fullName evidence="6">Anoctamin transmembrane domain-containing protein</fullName>
    </recommendedName>
</protein>
<comment type="caution">
    <text evidence="7">The sequence shown here is derived from an EMBL/GenBank/DDBJ whole genome shotgun (WGS) entry which is preliminary data.</text>
</comment>
<dbReference type="AlphaFoldDB" id="A0A1R2CWF9"/>
<proteinExistence type="predicted"/>
<evidence type="ECO:0000256" key="4">
    <source>
        <dbReference type="ARBA" id="ARBA00023136"/>
    </source>
</evidence>
<keyword evidence="3 5" id="KW-1133">Transmembrane helix</keyword>
<evidence type="ECO:0000256" key="2">
    <source>
        <dbReference type="ARBA" id="ARBA00022692"/>
    </source>
</evidence>
<sequence length="912" mass="106198">MLKLRKASNYGLLDEDESKGCEVSFSFENDVIENLEKFFSGHYSSKEVGIQYDWEYAIVFQNPDKNPHSNGITYKEAYEIFHKSCVNYQPEYEKAFEKIFNELTEAHCGKIVDGGGKLQKCGDNGFMDTGKTCADFLTLLRNVVQYILECVLHFKTMLVLSSDGNHIYLLLSSNINCMLEEAENTEYNLQMKVSIVDSLSLEPCDKNLRPLRFLKTKNEKVKKLIEELTAIESLNWSSEHYQKYHARGISSEHWEAYAEYLELLLNDVNKGEDYLKLTERCRATVNRRRNKKYTLKNLWDWMEFPKPIGPYSDFSSVYPENIWKRFKSYNTLESSLLRNVDILKMIPSYIGRKLDLHYLKAKKIVKEFYPLHNFYELNGKLNKSDVSMFEDYCEGVKIKKKDLIFKWNNKFFNTNLPLGKIRKYYGEKIGLYFAFVSLYGNFLAVPSIVGIGVFIIQRMYTPYYYIVIILNTFYSIYMATIAITLLEMWKRKQSSLAIEWGQTDFEEDEVPRPQFKGKLRRSPINDDLEEIYYPQSKRRVFYVIGMLVTCFILLLVLSTLSGILILRRQLANNLMVYGIDFSGILCSIMNAVQIQVFNFIFEKVVIKLNRMENHRTQSEYDDSLIIKTYLFQFANSFSSLYYIAFIKTHWEGCLVSDGDSKKLVLGANCMDELYIQLLSLFVTLFLKNIVEILGPVISYKLRERKMKEVFSGDYLEKLREELDKQFYLNSYDSRESDGTLEDFMELAIMFGYITLFAVAFPLSSFLTYLAILIEIQVDRFKLIYLVRRPHPLGSKTIGVWQGIFSFNCTAAIFTNVGIICFTIPALENWKLAADNLYLSYTFAILVLIGFQWLLQFSIPDISAKYTTLLKRHQNIIEKKLVAGNTERTSEIKESIPNFNVITMGLDQPTTVS</sequence>
<feature type="transmembrane region" description="Helical" evidence="5">
    <location>
        <begin position="429"/>
        <end position="456"/>
    </location>
</feature>
<feature type="transmembrane region" description="Helical" evidence="5">
    <location>
        <begin position="797"/>
        <end position="823"/>
    </location>
</feature>
<dbReference type="GO" id="GO:0005254">
    <property type="term" value="F:chloride channel activity"/>
    <property type="evidence" value="ECO:0007669"/>
    <property type="project" value="TreeGrafter"/>
</dbReference>
<evidence type="ECO:0000313" key="7">
    <source>
        <dbReference type="EMBL" id="OMJ93320.1"/>
    </source>
</evidence>
<organism evidence="7 8">
    <name type="scientific">Stentor coeruleus</name>
    <dbReference type="NCBI Taxonomy" id="5963"/>
    <lineage>
        <taxon>Eukaryota</taxon>
        <taxon>Sar</taxon>
        <taxon>Alveolata</taxon>
        <taxon>Ciliophora</taxon>
        <taxon>Postciliodesmatophora</taxon>
        <taxon>Heterotrichea</taxon>
        <taxon>Heterotrichida</taxon>
        <taxon>Stentoridae</taxon>
        <taxon>Stentor</taxon>
    </lineage>
</organism>
<dbReference type="InterPro" id="IPR007632">
    <property type="entry name" value="Anoctamin"/>
</dbReference>
<dbReference type="InterPro" id="IPR049452">
    <property type="entry name" value="Anoctamin_TM"/>
</dbReference>
<name>A0A1R2CWF9_9CILI</name>
<dbReference type="PANTHER" id="PTHR12308:SF73">
    <property type="entry name" value="ANOCTAMIN"/>
    <property type="match status" value="1"/>
</dbReference>
<feature type="transmembrane region" description="Helical" evidence="5">
    <location>
        <begin position="577"/>
        <end position="601"/>
    </location>
</feature>
<comment type="subcellular location">
    <subcellularLocation>
        <location evidence="1">Membrane</location>
        <topology evidence="1">Multi-pass membrane protein</topology>
    </subcellularLocation>
</comment>
<feature type="transmembrane region" description="Helical" evidence="5">
    <location>
        <begin position="540"/>
        <end position="565"/>
    </location>
</feature>
<dbReference type="Proteomes" id="UP000187209">
    <property type="component" value="Unassembled WGS sequence"/>
</dbReference>
<evidence type="ECO:0000313" key="8">
    <source>
        <dbReference type="Proteomes" id="UP000187209"/>
    </source>
</evidence>
<keyword evidence="2 5" id="KW-0812">Transmembrane</keyword>
<gene>
    <name evidence="7" type="ORF">SteCoe_3672</name>
</gene>
<evidence type="ECO:0000256" key="1">
    <source>
        <dbReference type="ARBA" id="ARBA00004141"/>
    </source>
</evidence>
<dbReference type="OrthoDB" id="414468at2759"/>
<evidence type="ECO:0000256" key="3">
    <source>
        <dbReference type="ARBA" id="ARBA00022989"/>
    </source>
</evidence>
<keyword evidence="8" id="KW-1185">Reference proteome</keyword>
<feature type="transmembrane region" description="Helical" evidence="5">
    <location>
        <begin position="750"/>
        <end position="777"/>
    </location>
</feature>
<feature type="domain" description="Anoctamin transmembrane" evidence="6">
    <location>
        <begin position="421"/>
        <end position="871"/>
    </location>
</feature>
<feature type="transmembrane region" description="Helical" evidence="5">
    <location>
        <begin position="462"/>
        <end position="486"/>
    </location>
</feature>
<dbReference type="EMBL" id="MPUH01000044">
    <property type="protein sequence ID" value="OMJ93320.1"/>
    <property type="molecule type" value="Genomic_DNA"/>
</dbReference>